<sequence>MRSFFAFLACAGFITWAHSCDKKMFGVQAGLTDQQPAPERYTPPAGTVLAAAFTPIRMHGHTIVPIDPVQVQELVPTVNLTMSPVATKQMILRRKLATAVPLKVNMKKRARRMTNDSLLILPYLHASLSSTHLLQY</sequence>
<name>A0ABV2T7P1_9BACT</name>
<evidence type="ECO:0000313" key="2">
    <source>
        <dbReference type="Proteomes" id="UP001549749"/>
    </source>
</evidence>
<dbReference type="EMBL" id="JBEXAC010000002">
    <property type="protein sequence ID" value="MET6999011.1"/>
    <property type="molecule type" value="Genomic_DNA"/>
</dbReference>
<gene>
    <name evidence="1" type="ORF">ABR189_16615</name>
</gene>
<dbReference type="Proteomes" id="UP001549749">
    <property type="component" value="Unassembled WGS sequence"/>
</dbReference>
<keyword evidence="2" id="KW-1185">Reference proteome</keyword>
<evidence type="ECO:0000313" key="1">
    <source>
        <dbReference type="EMBL" id="MET6999011.1"/>
    </source>
</evidence>
<dbReference type="RefSeq" id="WP_354661576.1">
    <property type="nucleotide sequence ID" value="NZ_JBEXAC010000002.1"/>
</dbReference>
<organism evidence="1 2">
    <name type="scientific">Chitinophaga defluvii</name>
    <dbReference type="NCBI Taxonomy" id="3163343"/>
    <lineage>
        <taxon>Bacteria</taxon>
        <taxon>Pseudomonadati</taxon>
        <taxon>Bacteroidota</taxon>
        <taxon>Chitinophagia</taxon>
        <taxon>Chitinophagales</taxon>
        <taxon>Chitinophagaceae</taxon>
        <taxon>Chitinophaga</taxon>
    </lineage>
</organism>
<proteinExistence type="predicted"/>
<protein>
    <submittedName>
        <fullName evidence="1">Uncharacterized protein</fullName>
    </submittedName>
</protein>
<reference evidence="1 2" key="1">
    <citation type="submission" date="2024-06" db="EMBL/GenBank/DDBJ databases">
        <title>Chitinophaga defluvii sp. nov., isolated from municipal sewage.</title>
        <authorList>
            <person name="Zhang L."/>
        </authorList>
    </citation>
    <scope>NUCLEOTIDE SEQUENCE [LARGE SCALE GENOMIC DNA]</scope>
    <source>
        <strain evidence="1 2">H8</strain>
    </source>
</reference>
<comment type="caution">
    <text evidence="1">The sequence shown here is derived from an EMBL/GenBank/DDBJ whole genome shotgun (WGS) entry which is preliminary data.</text>
</comment>
<accession>A0ABV2T7P1</accession>